<evidence type="ECO:0000256" key="5">
    <source>
        <dbReference type="ARBA" id="ARBA00022692"/>
    </source>
</evidence>
<keyword evidence="3" id="KW-0813">Transport</keyword>
<feature type="transmembrane region" description="Helical" evidence="8">
    <location>
        <begin position="281"/>
        <end position="298"/>
    </location>
</feature>
<evidence type="ECO:0000256" key="6">
    <source>
        <dbReference type="ARBA" id="ARBA00022989"/>
    </source>
</evidence>
<dbReference type="InterPro" id="IPR002549">
    <property type="entry name" value="AI-2E-like"/>
</dbReference>
<evidence type="ECO:0000256" key="7">
    <source>
        <dbReference type="ARBA" id="ARBA00023136"/>
    </source>
</evidence>
<feature type="transmembrane region" description="Helical" evidence="8">
    <location>
        <begin position="151"/>
        <end position="180"/>
    </location>
</feature>
<keyword evidence="4" id="KW-1003">Cell membrane</keyword>
<sequence length="357" mass="40094">MERKEITFDTFIRGVLFVAVLAGIILLLRRLSGVLLPFFLAWLIAYLLFPLVKFFQYKCRLHFRILGILCAFLVAGGIVSLAFWLIIPPMVEEGIRVKDLVLHYIETNATFNNIPSQIQEYLHRHLTGDEVKAMVTQEGFMQAMREAMPKIWAIITQSIGAVSSLLSVTMVFLYTLFILIDYERLTTGWPDLLPQRYRAFAVQLVHDVEDGMNKYFRGQACVAFCVGVLFSIGFLIIDFPMAVGLGMLIGLLNMVPYLQIVGFVPTVLLAIVKAADSGENFWIVLLMALIVFAVVQIIQDTILTPRIMGKVMGLNSAIILLSLSIWGSLLGMLGMVIALPLTTLLITYYQKYIVKKG</sequence>
<evidence type="ECO:0000256" key="2">
    <source>
        <dbReference type="ARBA" id="ARBA00009773"/>
    </source>
</evidence>
<feature type="transmembrane region" description="Helical" evidence="8">
    <location>
        <begin position="12"/>
        <end position="28"/>
    </location>
</feature>
<feature type="transmembrane region" description="Helical" evidence="8">
    <location>
        <begin position="221"/>
        <end position="249"/>
    </location>
</feature>
<comment type="caution">
    <text evidence="9">The sequence shown here is derived from an EMBL/GenBank/DDBJ whole genome shotgun (WGS) entry which is preliminary data.</text>
</comment>
<gene>
    <name evidence="9" type="ORF">I6E12_00210</name>
</gene>
<dbReference type="PANTHER" id="PTHR21716">
    <property type="entry name" value="TRANSMEMBRANE PROTEIN"/>
    <property type="match status" value="1"/>
</dbReference>
<evidence type="ECO:0000313" key="10">
    <source>
        <dbReference type="Proteomes" id="UP001200470"/>
    </source>
</evidence>
<feature type="transmembrane region" description="Helical" evidence="8">
    <location>
        <begin position="318"/>
        <end position="349"/>
    </location>
</feature>
<keyword evidence="7 8" id="KW-0472">Membrane</keyword>
<proteinExistence type="inferred from homology"/>
<evidence type="ECO:0000256" key="3">
    <source>
        <dbReference type="ARBA" id="ARBA00022448"/>
    </source>
</evidence>
<evidence type="ECO:0000313" key="9">
    <source>
        <dbReference type="EMBL" id="MCF2562539.1"/>
    </source>
</evidence>
<reference evidence="9 10" key="1">
    <citation type="submission" date="2020-12" db="EMBL/GenBank/DDBJ databases">
        <title>Whole genome sequences of gut porcine anaerobes.</title>
        <authorList>
            <person name="Kubasova T."/>
            <person name="Jahodarova E."/>
            <person name="Rychlik I."/>
        </authorList>
    </citation>
    <scope>NUCLEOTIDE SEQUENCE [LARGE SCALE GENOMIC DNA]</scope>
    <source>
        <strain evidence="9 10">An925</strain>
    </source>
</reference>
<keyword evidence="10" id="KW-1185">Reference proteome</keyword>
<evidence type="ECO:0000256" key="4">
    <source>
        <dbReference type="ARBA" id="ARBA00022475"/>
    </source>
</evidence>
<comment type="subcellular location">
    <subcellularLocation>
        <location evidence="1">Cell membrane</location>
        <topology evidence="1">Multi-pass membrane protein</topology>
    </subcellularLocation>
</comment>
<dbReference type="RefSeq" id="WP_094436004.1">
    <property type="nucleotide sequence ID" value="NZ_JADYTN010000001.1"/>
</dbReference>
<keyword evidence="6 8" id="KW-1133">Transmembrane helix</keyword>
<organism evidence="9 10">
    <name type="scientific">Xylanibacter brevis</name>
    <dbReference type="NCBI Taxonomy" id="83231"/>
    <lineage>
        <taxon>Bacteria</taxon>
        <taxon>Pseudomonadati</taxon>
        <taxon>Bacteroidota</taxon>
        <taxon>Bacteroidia</taxon>
        <taxon>Bacteroidales</taxon>
        <taxon>Prevotellaceae</taxon>
        <taxon>Xylanibacter</taxon>
    </lineage>
</organism>
<keyword evidence="5 8" id="KW-0812">Transmembrane</keyword>
<comment type="similarity">
    <text evidence="2">Belongs to the autoinducer-2 exporter (AI-2E) (TC 2.A.86) family.</text>
</comment>
<dbReference type="Proteomes" id="UP001200470">
    <property type="component" value="Unassembled WGS sequence"/>
</dbReference>
<evidence type="ECO:0000256" key="1">
    <source>
        <dbReference type="ARBA" id="ARBA00004651"/>
    </source>
</evidence>
<accession>A0ABS9CBP4</accession>
<name>A0ABS9CBP4_9BACT</name>
<evidence type="ECO:0000256" key="8">
    <source>
        <dbReference type="SAM" id="Phobius"/>
    </source>
</evidence>
<feature type="transmembrane region" description="Helical" evidence="8">
    <location>
        <begin position="64"/>
        <end position="87"/>
    </location>
</feature>
<dbReference type="PANTHER" id="PTHR21716:SF53">
    <property type="entry name" value="PERMEASE PERM-RELATED"/>
    <property type="match status" value="1"/>
</dbReference>
<feature type="transmembrane region" description="Helical" evidence="8">
    <location>
        <begin position="34"/>
        <end position="52"/>
    </location>
</feature>
<protein>
    <submittedName>
        <fullName evidence="9">AI-2E family transporter</fullName>
    </submittedName>
</protein>
<dbReference type="EMBL" id="JADYTN010000001">
    <property type="protein sequence ID" value="MCF2562539.1"/>
    <property type="molecule type" value="Genomic_DNA"/>
</dbReference>
<dbReference type="Pfam" id="PF01594">
    <property type="entry name" value="AI-2E_transport"/>
    <property type="match status" value="1"/>
</dbReference>
<feature type="transmembrane region" description="Helical" evidence="8">
    <location>
        <begin position="255"/>
        <end position="274"/>
    </location>
</feature>